<dbReference type="SMART" id="SM00493">
    <property type="entry name" value="TOPRIM"/>
    <property type="match status" value="1"/>
</dbReference>
<evidence type="ECO:0000256" key="2">
    <source>
        <dbReference type="ARBA" id="ARBA00030003"/>
    </source>
</evidence>
<dbReference type="InterPro" id="IPR006171">
    <property type="entry name" value="TOPRIM_dom"/>
</dbReference>
<dbReference type="GO" id="GO:0006310">
    <property type="term" value="P:DNA recombination"/>
    <property type="evidence" value="ECO:0007669"/>
    <property type="project" value="TreeGrafter"/>
</dbReference>
<dbReference type="FunFam" id="3.40.50.140:FF:000004">
    <property type="entry name" value="DNA topoisomerase 3"/>
    <property type="match status" value="1"/>
</dbReference>
<keyword evidence="1 9" id="KW-0413">Isomerase</keyword>
<organism evidence="9 10">
    <name type="scientific">Pseudomonas syringae pv. tagetis</name>
    <dbReference type="NCBI Taxonomy" id="129140"/>
    <lineage>
        <taxon>Bacteria</taxon>
        <taxon>Pseudomonadati</taxon>
        <taxon>Pseudomonadota</taxon>
        <taxon>Gammaproteobacteria</taxon>
        <taxon>Pseudomonadales</taxon>
        <taxon>Pseudomonadaceae</taxon>
        <taxon>Pseudomonas</taxon>
    </lineage>
</organism>
<feature type="compositionally biased region" description="Basic residues" evidence="6">
    <location>
        <begin position="352"/>
        <end position="362"/>
    </location>
</feature>
<dbReference type="PROSITE" id="PS52039">
    <property type="entry name" value="TOPO_IA_2"/>
    <property type="match status" value="1"/>
</dbReference>
<dbReference type="SUPFAM" id="SSF56712">
    <property type="entry name" value="Prokaryotic type I DNA topoisomerase"/>
    <property type="match status" value="1"/>
</dbReference>
<protein>
    <recommendedName>
        <fullName evidence="5">Omega-protein</fullName>
    </recommendedName>
    <alternativeName>
        <fullName evidence="4">Relaxing enzyme</fullName>
    </alternativeName>
    <alternativeName>
        <fullName evidence="2">Swivelase</fullName>
    </alternativeName>
    <alternativeName>
        <fullName evidence="3">Untwisting enzyme</fullName>
    </alternativeName>
</protein>
<dbReference type="InterPro" id="IPR023406">
    <property type="entry name" value="Topo_IA_AS"/>
</dbReference>
<dbReference type="PATRIC" id="fig|129140.3.peg.2320"/>
<dbReference type="STRING" id="129140.ALO44_01763"/>
<evidence type="ECO:0000256" key="5">
    <source>
        <dbReference type="ARBA" id="ARBA00032877"/>
    </source>
</evidence>
<evidence type="ECO:0000256" key="1">
    <source>
        <dbReference type="ARBA" id="ARBA00023235"/>
    </source>
</evidence>
<dbReference type="GO" id="GO:0003917">
    <property type="term" value="F:DNA topoisomerase type I (single strand cut, ATP-independent) activity"/>
    <property type="evidence" value="ECO:0007669"/>
    <property type="project" value="InterPro"/>
</dbReference>
<proteinExistence type="predicted"/>
<dbReference type="Proteomes" id="UP000050474">
    <property type="component" value="Unassembled WGS sequence"/>
</dbReference>
<dbReference type="EMBL" id="LJRM01000088">
    <property type="protein sequence ID" value="KPY86256.1"/>
    <property type="molecule type" value="Genomic_DNA"/>
</dbReference>
<feature type="domain" description="Toprim" evidence="7">
    <location>
        <begin position="1"/>
        <end position="132"/>
    </location>
</feature>
<feature type="region of interest" description="Disordered" evidence="6">
    <location>
        <begin position="322"/>
        <end position="362"/>
    </location>
</feature>
<evidence type="ECO:0000259" key="8">
    <source>
        <dbReference type="PROSITE" id="PS52039"/>
    </source>
</evidence>
<dbReference type="PANTHER" id="PTHR11390:SF21">
    <property type="entry name" value="DNA TOPOISOMERASE 3-ALPHA"/>
    <property type="match status" value="1"/>
</dbReference>
<evidence type="ECO:0000313" key="9">
    <source>
        <dbReference type="EMBL" id="KPY86256.1"/>
    </source>
</evidence>
<comment type="caution">
    <text evidence="9">The sequence shown here is derived from an EMBL/GenBank/DDBJ whole genome shotgun (WGS) entry which is preliminary data.</text>
</comment>
<dbReference type="PRINTS" id="PR00417">
    <property type="entry name" value="PRTPISMRASEI"/>
</dbReference>
<dbReference type="InterPro" id="IPR003601">
    <property type="entry name" value="Topo_IA_2"/>
</dbReference>
<feature type="domain" description="Topo IA-type catalytic" evidence="8">
    <location>
        <begin position="149"/>
        <end position="362"/>
    </location>
</feature>
<dbReference type="Gene3D" id="1.10.460.10">
    <property type="entry name" value="Topoisomerase I, domain 2"/>
    <property type="match status" value="1"/>
</dbReference>
<dbReference type="GO" id="GO:0006265">
    <property type="term" value="P:DNA topological change"/>
    <property type="evidence" value="ECO:0007669"/>
    <property type="project" value="InterPro"/>
</dbReference>
<dbReference type="InterPro" id="IPR013824">
    <property type="entry name" value="Topo_IA_cen_sub1"/>
</dbReference>
<accession>A0A0N8T3Q6</accession>
<dbReference type="GO" id="GO:0006281">
    <property type="term" value="P:DNA repair"/>
    <property type="evidence" value="ECO:0007669"/>
    <property type="project" value="TreeGrafter"/>
</dbReference>
<dbReference type="InterPro" id="IPR013826">
    <property type="entry name" value="Topo_IA_cen_sub3"/>
</dbReference>
<dbReference type="InterPro" id="IPR023405">
    <property type="entry name" value="Topo_IA_core_domain"/>
</dbReference>
<dbReference type="CDD" id="cd03362">
    <property type="entry name" value="TOPRIM_TopoIA_TopoIII"/>
    <property type="match status" value="1"/>
</dbReference>
<evidence type="ECO:0000259" key="7">
    <source>
        <dbReference type="PROSITE" id="PS50880"/>
    </source>
</evidence>
<dbReference type="SMART" id="SM00436">
    <property type="entry name" value="TOP1Bc"/>
    <property type="match status" value="1"/>
</dbReference>
<dbReference type="GO" id="GO:0043597">
    <property type="term" value="C:cytoplasmic replication fork"/>
    <property type="evidence" value="ECO:0007669"/>
    <property type="project" value="TreeGrafter"/>
</dbReference>
<reference evidence="9 10" key="1">
    <citation type="submission" date="2015-09" db="EMBL/GenBank/DDBJ databases">
        <title>Genome announcement of multiple Pseudomonas syringae strains.</title>
        <authorList>
            <person name="Thakur S."/>
            <person name="Wang P.W."/>
            <person name="Gong Y."/>
            <person name="Weir B.S."/>
            <person name="Guttman D.S."/>
        </authorList>
    </citation>
    <scope>NUCLEOTIDE SEQUENCE [LARGE SCALE GENOMIC DNA]</scope>
    <source>
        <strain evidence="9 10">ICMP4091</strain>
    </source>
</reference>
<dbReference type="PROSITE" id="PS50880">
    <property type="entry name" value="TOPRIM"/>
    <property type="match status" value="1"/>
</dbReference>
<dbReference type="Pfam" id="PF01751">
    <property type="entry name" value="Toprim"/>
    <property type="match status" value="1"/>
</dbReference>
<dbReference type="InterPro" id="IPR013497">
    <property type="entry name" value="Topo_IA_cen"/>
</dbReference>
<evidence type="ECO:0000256" key="6">
    <source>
        <dbReference type="SAM" id="MobiDB-lite"/>
    </source>
</evidence>
<dbReference type="AlphaFoldDB" id="A0A0N8T3Q6"/>
<gene>
    <name evidence="9" type="ORF">ALO44_01763</name>
</gene>
<evidence type="ECO:0000313" key="10">
    <source>
        <dbReference type="Proteomes" id="UP000050474"/>
    </source>
</evidence>
<dbReference type="InterPro" id="IPR034144">
    <property type="entry name" value="TOPRIM_TopoIII"/>
</dbReference>
<dbReference type="Pfam" id="PF01131">
    <property type="entry name" value="Topoisom_bac"/>
    <property type="match status" value="1"/>
</dbReference>
<evidence type="ECO:0000256" key="3">
    <source>
        <dbReference type="ARBA" id="ARBA00031985"/>
    </source>
</evidence>
<sequence length="362" mass="39871">MRLYLCEKPSQGKDIAAVLGAKTRGDGCIKGNGVAVTWGIGHLLETAPPDAYGEHLKNWSLDTLPILPAEWKVLVKPKTASQFKIVKQLLKQATELVIATDADREGEMIARELIEYCGYRGPIQRLWLSALNEASIRQALNTVKQGSETYPLYLSALARSRADWLIGMNFSRLFTLLGRQAGYTGVLSVGRVQTPTLRLVVDRDREISNFIPKPFWSVEVQLWTAGQSFLAKWVADEYVVDEEGRCLDQAAAAAALAALKNSQAATTVSVDTKRGKDPAPLPFDLSTLQEVCSAKFGMGVQETLDVAQSLYETHKATTYPRTDCGYAPQLGQQLTDSHPTEGSKPEGQLQRHFPRRSNARPP</sequence>
<evidence type="ECO:0000256" key="4">
    <source>
        <dbReference type="ARBA" id="ARBA00032235"/>
    </source>
</evidence>
<dbReference type="GO" id="GO:0003677">
    <property type="term" value="F:DNA binding"/>
    <property type="evidence" value="ECO:0007669"/>
    <property type="project" value="InterPro"/>
</dbReference>
<dbReference type="PANTHER" id="PTHR11390">
    <property type="entry name" value="PROKARYOTIC DNA TOPOISOMERASE"/>
    <property type="match status" value="1"/>
</dbReference>
<dbReference type="InterPro" id="IPR000380">
    <property type="entry name" value="Topo_IA"/>
</dbReference>
<dbReference type="Gene3D" id="1.10.290.10">
    <property type="entry name" value="Topoisomerase I, domain 4"/>
    <property type="match status" value="1"/>
</dbReference>
<name>A0A0N8T3Q6_9PSED</name>
<dbReference type="Gene3D" id="3.40.50.140">
    <property type="match status" value="1"/>
</dbReference>
<dbReference type="PROSITE" id="PS00396">
    <property type="entry name" value="TOPO_IA_1"/>
    <property type="match status" value="1"/>
</dbReference>